<feature type="region of interest" description="Disordered" evidence="1">
    <location>
        <begin position="119"/>
        <end position="153"/>
    </location>
</feature>
<name>A0A1C4UIX8_9ACTN</name>
<reference evidence="3 7" key="3">
    <citation type="submission" date="2018-03" db="EMBL/GenBank/DDBJ databases">
        <title>Genomic framework for the identification of Micromonospora saelicesensis and Micromonospora noduli.</title>
        <authorList>
            <person name="Riesco R."/>
            <person name="Trujillo M.E."/>
        </authorList>
    </citation>
    <scope>NUCLEOTIDE SEQUENCE [LARGE SCALE GENOMIC DNA]</scope>
    <source>
        <strain evidence="3 7">GAR05</strain>
    </source>
</reference>
<dbReference type="Proteomes" id="UP000249419">
    <property type="component" value="Unassembled WGS sequence"/>
</dbReference>
<dbReference type="PANTHER" id="PTHR36114">
    <property type="entry name" value="16.7 KDA PROTEIN IN WHIE LOCUS"/>
    <property type="match status" value="1"/>
</dbReference>
<dbReference type="RefSeq" id="WP_091394919.1">
    <property type="nucleotide sequence ID" value="NZ_CP192017.1"/>
</dbReference>
<dbReference type="InterPro" id="IPR016672">
    <property type="entry name" value="Polyketide_Synth_CurC_prd"/>
</dbReference>
<evidence type="ECO:0000313" key="4">
    <source>
        <dbReference type="EMBL" id="RAO29946.1"/>
    </source>
</evidence>
<dbReference type="STRING" id="285676.GA0070561_1078"/>
<dbReference type="PANTHER" id="PTHR36114:SF1">
    <property type="entry name" value="16.7 KDA PROTEIN IN WHIE LOCUS"/>
    <property type="match status" value="1"/>
</dbReference>
<evidence type="ECO:0000313" key="8">
    <source>
        <dbReference type="Proteomes" id="UP000249419"/>
    </source>
</evidence>
<dbReference type="EMBL" id="FMCR01000001">
    <property type="protein sequence ID" value="SCE71619.1"/>
    <property type="molecule type" value="Genomic_DNA"/>
</dbReference>
<evidence type="ECO:0000259" key="2">
    <source>
        <dbReference type="Pfam" id="PF07883"/>
    </source>
</evidence>
<evidence type="ECO:0000313" key="5">
    <source>
        <dbReference type="EMBL" id="SCE71619.1"/>
    </source>
</evidence>
<feature type="domain" description="Cupin type-2" evidence="2">
    <location>
        <begin position="42"/>
        <end position="108"/>
    </location>
</feature>
<dbReference type="AlphaFoldDB" id="A0A1C4UIX8"/>
<accession>A0A1C4UIX8</accession>
<evidence type="ECO:0000313" key="3">
    <source>
        <dbReference type="EMBL" id="RAN92140.1"/>
    </source>
</evidence>
<dbReference type="GO" id="GO:0004497">
    <property type="term" value="F:monooxygenase activity"/>
    <property type="evidence" value="ECO:0007669"/>
    <property type="project" value="UniProtKB-KW"/>
</dbReference>
<evidence type="ECO:0000313" key="6">
    <source>
        <dbReference type="Proteomes" id="UP000198864"/>
    </source>
</evidence>
<keyword evidence="7" id="KW-1185">Reference proteome</keyword>
<feature type="compositionally biased region" description="Basic and acidic residues" evidence="1">
    <location>
        <begin position="119"/>
        <end position="130"/>
    </location>
</feature>
<dbReference type="Gene3D" id="2.60.120.10">
    <property type="entry name" value="Jelly Rolls"/>
    <property type="match status" value="1"/>
</dbReference>
<protein>
    <submittedName>
        <fullName evidence="3">Polyketide synthase CurC</fullName>
    </submittedName>
    <submittedName>
        <fullName evidence="5">Putative monooxygenase</fullName>
    </submittedName>
</protein>
<dbReference type="Proteomes" id="UP000249334">
    <property type="component" value="Unassembled WGS sequence"/>
</dbReference>
<reference evidence="4 8" key="2">
    <citation type="submission" date="2018-03" db="EMBL/GenBank/DDBJ databases">
        <title>Defining the species Micromonospora saelicesensis and Micromonospora noduli under the framework of genomics.</title>
        <authorList>
            <person name="Riesco R."/>
            <person name="Trujillo M.E."/>
        </authorList>
    </citation>
    <scope>NUCLEOTIDE SEQUENCE [LARGE SCALE GENOMIC DNA]</scope>
    <source>
        <strain evidence="4 8">PSN13</strain>
    </source>
</reference>
<dbReference type="Proteomes" id="UP000198864">
    <property type="component" value="Unassembled WGS sequence"/>
</dbReference>
<organism evidence="5 6">
    <name type="scientific">Micromonospora saelicesensis</name>
    <dbReference type="NCBI Taxonomy" id="285676"/>
    <lineage>
        <taxon>Bacteria</taxon>
        <taxon>Bacillati</taxon>
        <taxon>Actinomycetota</taxon>
        <taxon>Actinomycetes</taxon>
        <taxon>Micromonosporales</taxon>
        <taxon>Micromonosporaceae</taxon>
        <taxon>Micromonospora</taxon>
    </lineage>
</organism>
<proteinExistence type="predicted"/>
<reference evidence="5 6" key="1">
    <citation type="submission" date="2016-06" db="EMBL/GenBank/DDBJ databases">
        <authorList>
            <person name="Kjaerup R.B."/>
            <person name="Dalgaard T.S."/>
            <person name="Juul-Madsen H.R."/>
        </authorList>
    </citation>
    <scope>NUCLEOTIDE SEQUENCE [LARGE SCALE GENOMIC DNA]</scope>
    <source>
        <strain evidence="5 6">DSM 44871</strain>
    </source>
</reference>
<gene>
    <name evidence="5" type="ORF">GA0070561_1078</name>
    <name evidence="3" type="ORF">GAR05_06303</name>
    <name evidence="4" type="ORF">PSN13_05145</name>
</gene>
<keyword evidence="5" id="KW-0503">Monooxygenase</keyword>
<dbReference type="Pfam" id="PF07883">
    <property type="entry name" value="Cupin_2"/>
    <property type="match status" value="1"/>
</dbReference>
<dbReference type="InterPro" id="IPR011051">
    <property type="entry name" value="RmlC_Cupin_sf"/>
</dbReference>
<dbReference type="PIRSF" id="PIRSF016602">
    <property type="entry name" value="CurC_prd"/>
    <property type="match status" value="1"/>
</dbReference>
<dbReference type="SUPFAM" id="SSF51182">
    <property type="entry name" value="RmlC-like cupins"/>
    <property type="match status" value="1"/>
</dbReference>
<dbReference type="CDD" id="cd06991">
    <property type="entry name" value="cupin_TcmJ-like"/>
    <property type="match status" value="1"/>
</dbReference>
<evidence type="ECO:0000313" key="7">
    <source>
        <dbReference type="Proteomes" id="UP000249334"/>
    </source>
</evidence>
<dbReference type="EMBL" id="PYAG01000033">
    <property type="protein sequence ID" value="RAO29946.1"/>
    <property type="molecule type" value="Genomic_DNA"/>
</dbReference>
<keyword evidence="5" id="KW-0560">Oxidoreductase</keyword>
<evidence type="ECO:0000256" key="1">
    <source>
        <dbReference type="SAM" id="MobiDB-lite"/>
    </source>
</evidence>
<dbReference type="EMBL" id="PXXW01000065">
    <property type="protein sequence ID" value="RAN92140.1"/>
    <property type="molecule type" value="Genomic_DNA"/>
</dbReference>
<sequence length="153" mass="16658">MHRQPIVKVAATDVPGINRIGGEVRILLSPKTVDATEGFMGTVRLEPGEFLAEQYNPYSDKFCYLVRGEVVIRVDGAEVKLAADEALMVRRGQRHRIVNAGGETALIVFQISPLAPRPELGHVDTEEVPHPESPVPQVGGVRDGWQRPTGGNS</sequence>
<dbReference type="InterPro" id="IPR014710">
    <property type="entry name" value="RmlC-like_jellyroll"/>
</dbReference>
<dbReference type="InterPro" id="IPR013096">
    <property type="entry name" value="Cupin_2"/>
</dbReference>
<dbReference type="InterPro" id="IPR052044">
    <property type="entry name" value="PKS_Associated_Protein"/>
</dbReference>